<protein>
    <submittedName>
        <fullName evidence="1">Uncharacterized protein</fullName>
    </submittedName>
</protein>
<dbReference type="EMBL" id="JAHDYR010000012">
    <property type="protein sequence ID" value="KAG9394868.1"/>
    <property type="molecule type" value="Genomic_DNA"/>
</dbReference>
<evidence type="ECO:0000313" key="1">
    <source>
        <dbReference type="EMBL" id="KAG9394868.1"/>
    </source>
</evidence>
<gene>
    <name evidence="1" type="ORF">J8273_0075</name>
</gene>
<accession>A0A8J6E2M6</accession>
<dbReference type="AlphaFoldDB" id="A0A8J6E2M6"/>
<comment type="caution">
    <text evidence="1">The sequence shown here is derived from an EMBL/GenBank/DDBJ whole genome shotgun (WGS) entry which is preliminary data.</text>
</comment>
<name>A0A8J6E2M6_9EUKA</name>
<dbReference type="Proteomes" id="UP000717585">
    <property type="component" value="Unassembled WGS sequence"/>
</dbReference>
<organism evidence="1 2">
    <name type="scientific">Carpediemonas membranifera</name>
    <dbReference type="NCBI Taxonomy" id="201153"/>
    <lineage>
        <taxon>Eukaryota</taxon>
        <taxon>Metamonada</taxon>
        <taxon>Carpediemonas-like organisms</taxon>
        <taxon>Carpediemonas</taxon>
    </lineage>
</organism>
<reference evidence="1" key="1">
    <citation type="submission" date="2021-05" db="EMBL/GenBank/DDBJ databases">
        <title>A free-living protist that lacks canonical eukaryotic 1 DNA replication and segregation systems.</title>
        <authorList>
            <person name="Salas-Leiva D.E."/>
            <person name="Tromer E.C."/>
            <person name="Curtis B.A."/>
            <person name="Jerlstrom-Hultqvist J."/>
            <person name="Kolisko M."/>
            <person name="Yi Z."/>
            <person name="Salas-Leiva J.S."/>
            <person name="Gallot-Lavallee L."/>
            <person name="Kops G.J.P.L."/>
            <person name="Archibald J.M."/>
            <person name="Simpson A.G.B."/>
            <person name="Roger A.J."/>
        </authorList>
    </citation>
    <scope>NUCLEOTIDE SEQUENCE</scope>
    <source>
        <strain evidence="1">BICM</strain>
    </source>
</reference>
<evidence type="ECO:0000313" key="2">
    <source>
        <dbReference type="Proteomes" id="UP000717585"/>
    </source>
</evidence>
<proteinExistence type="predicted"/>
<keyword evidence="2" id="KW-1185">Reference proteome</keyword>
<sequence length="464" mass="51825">MASIDFLNRPDKLEANKKRAQLLLGYPTMTYIPFQNPYREDREFVLTIDPLEGIEADFITDSETYRTHTGLAPPFVLESIFEGDSHSPSFALDSGSQLNIYLSVKSLKLSIFSKAESFTLTVRVQSGQDNLAIPVEVSPAPPVASFSPVFWVPTSTPVDPVPYPRMTVRLDLESGRADVISPTYSGQSLVRAGPNEQYAHEDVHVTVTQGYGDVDAFLTAVDAKTVDLDVTLHKRFNSTTNSLDSWIIVYRGLLPLQLIHVEFRAARRVDLHTTVGCMVGAQLMYRHRGDPGTVWIKTTSHCCEVEGDSEFAVEDDEMYGVIVKYTPVTAGLSYELVTLNIDGEWSLLYPYMLVCHAELPENVTCRRFNVKLSRSNQIKKRFTWQESEPTDPAKIWYVRSNCRVMEAVAAAPGDLSADGRRSYSVAIRFGKVGRPQHEVTGEVQLFVVAAGRLEQVVVFQLEEG</sequence>